<dbReference type="Gene3D" id="3.50.30.40">
    <property type="entry name" value="Ribonuclease E inhibitor RraA/RraA-like"/>
    <property type="match status" value="1"/>
</dbReference>
<accession>D5VU40</accession>
<dbReference type="Proteomes" id="UP000002061">
    <property type="component" value="Chromosome"/>
</dbReference>
<dbReference type="Pfam" id="PF03737">
    <property type="entry name" value="RraA-like"/>
    <property type="match status" value="1"/>
</dbReference>
<dbReference type="EMBL" id="CP002009">
    <property type="protein sequence ID" value="ADG14093.1"/>
    <property type="molecule type" value="Genomic_DNA"/>
</dbReference>
<name>D5VU40_METIM</name>
<dbReference type="SUPFAM" id="SSF89562">
    <property type="entry name" value="RraA-like"/>
    <property type="match status" value="1"/>
</dbReference>
<dbReference type="HOGENOM" id="CLU_072626_3_1_2"/>
<dbReference type="GO" id="GO:0047443">
    <property type="term" value="F:4-hydroxy-4-methyl-2-oxoglutarate aldolase activity"/>
    <property type="evidence" value="ECO:0007669"/>
    <property type="project" value="TreeGrafter"/>
</dbReference>
<evidence type="ECO:0008006" key="4">
    <source>
        <dbReference type="Google" id="ProtNLM"/>
    </source>
</evidence>
<evidence type="ECO:0000256" key="1">
    <source>
        <dbReference type="SAM" id="Coils"/>
    </source>
</evidence>
<dbReference type="eggNOG" id="arCOG00117">
    <property type="taxonomic scope" value="Archaea"/>
</dbReference>
<dbReference type="STRING" id="573063.Metin_1445"/>
<dbReference type="KEGG" id="mif:Metin_1445"/>
<keyword evidence="3" id="KW-1185">Reference proteome</keyword>
<dbReference type="InterPro" id="IPR005493">
    <property type="entry name" value="RraA/RraA-like"/>
</dbReference>
<sequence>MSVPNFCDAGAKPIRGVKPIYCEKFVIGEAVTVKADDEDWGTVVKAIDYARGKIIVAEISGEERAVWGGLASLNAKIFGVKGVVIYGYVRDVEDIIRLKFPVFAKGILPNAGKPIGRGKINEPIKLDDIEIKPGDYIVMDKNGVAYIKREELENIKERVKKIKEKEKNIREKILRGKSLAEILNL</sequence>
<organism evidence="2 3">
    <name type="scientific">Methanocaldococcus infernus (strain DSM 11812 / JCM 15783 / ME)</name>
    <dbReference type="NCBI Taxonomy" id="573063"/>
    <lineage>
        <taxon>Archaea</taxon>
        <taxon>Methanobacteriati</taxon>
        <taxon>Methanobacteriota</taxon>
        <taxon>Methanomada group</taxon>
        <taxon>Methanococci</taxon>
        <taxon>Methanococcales</taxon>
        <taxon>Methanocaldococcaceae</taxon>
        <taxon>Methanocaldococcus</taxon>
    </lineage>
</organism>
<reference evidence="2" key="1">
    <citation type="submission" date="2010-04" db="EMBL/GenBank/DDBJ databases">
        <title>Complete sequence of Methanocaldococcus infernus ME.</title>
        <authorList>
            <consortium name="US DOE Joint Genome Institute"/>
            <person name="Lucas S."/>
            <person name="Copeland A."/>
            <person name="Lapidus A."/>
            <person name="Cheng J.-F."/>
            <person name="Bruce D."/>
            <person name="Goodwin L."/>
            <person name="Pitluck S."/>
            <person name="Munk A.C."/>
            <person name="Detter J.C."/>
            <person name="Han C."/>
            <person name="Tapia R."/>
            <person name="Land M."/>
            <person name="Hauser L."/>
            <person name="Kyrpides N."/>
            <person name="Mikhailova N."/>
            <person name="Sieprawska-Lupa M."/>
            <person name="Whitman W.B."/>
            <person name="Woyke T."/>
        </authorList>
    </citation>
    <scope>NUCLEOTIDE SEQUENCE [LARGE SCALE GENOMIC DNA]</scope>
    <source>
        <strain evidence="2">ME</strain>
    </source>
</reference>
<protein>
    <recommendedName>
        <fullName evidence="4">Dimethylmenaquinone methyltransferase</fullName>
    </recommendedName>
</protein>
<dbReference type="PANTHER" id="PTHR33254:SF4">
    <property type="entry name" value="4-HYDROXY-4-METHYL-2-OXOGLUTARATE ALDOLASE 3-RELATED"/>
    <property type="match status" value="1"/>
</dbReference>
<dbReference type="CDD" id="cd16841">
    <property type="entry name" value="RraA_family"/>
    <property type="match status" value="1"/>
</dbReference>
<feature type="coiled-coil region" evidence="1">
    <location>
        <begin position="145"/>
        <end position="172"/>
    </location>
</feature>
<dbReference type="InterPro" id="IPR036704">
    <property type="entry name" value="RraA/RraA-like_sf"/>
</dbReference>
<proteinExistence type="predicted"/>
<evidence type="ECO:0000313" key="2">
    <source>
        <dbReference type="EMBL" id="ADG14093.1"/>
    </source>
</evidence>
<dbReference type="AlphaFoldDB" id="D5VU40"/>
<dbReference type="GeneID" id="9132485"/>
<evidence type="ECO:0000313" key="3">
    <source>
        <dbReference type="Proteomes" id="UP000002061"/>
    </source>
</evidence>
<dbReference type="OrthoDB" id="15246at2157"/>
<dbReference type="RefSeq" id="WP_013100838.1">
    <property type="nucleotide sequence ID" value="NC_014122.1"/>
</dbReference>
<dbReference type="PANTHER" id="PTHR33254">
    <property type="entry name" value="4-HYDROXY-4-METHYL-2-OXOGLUTARATE ALDOLASE 3-RELATED"/>
    <property type="match status" value="1"/>
</dbReference>
<dbReference type="GO" id="GO:0008948">
    <property type="term" value="F:oxaloacetate decarboxylase activity"/>
    <property type="evidence" value="ECO:0007669"/>
    <property type="project" value="TreeGrafter"/>
</dbReference>
<keyword evidence="1" id="KW-0175">Coiled coil</keyword>
<gene>
    <name evidence="2" type="ordered locus">Metin_1445</name>
</gene>